<name>U4R1G1_9FIRM</name>
<dbReference type="Pfam" id="PF19892">
    <property type="entry name" value="DUF6365"/>
    <property type="match status" value="1"/>
</dbReference>
<dbReference type="EMBL" id="ATAY01000063">
    <property type="protein sequence ID" value="EPR10510.1"/>
    <property type="molecule type" value="Genomic_DNA"/>
</dbReference>
<dbReference type="AlphaFoldDB" id="U4R1G1"/>
<evidence type="ECO:0000313" key="1">
    <source>
        <dbReference type="EMBL" id="EPR10510.1"/>
    </source>
</evidence>
<reference evidence="1 2" key="1">
    <citation type="journal article" date="2013" name="Genome Announc.">
        <title>Draft Genome Sequence of the Cellulolytic Bacterium Clostridium papyrosolvens C7 (ATCC 700395).</title>
        <authorList>
            <person name="Zepeda V."/>
            <person name="Dassa B."/>
            <person name="Borovok I."/>
            <person name="Lamed R."/>
            <person name="Bayer E.A."/>
            <person name="Cate J.H."/>
        </authorList>
    </citation>
    <scope>NUCLEOTIDE SEQUENCE [LARGE SCALE GENOMIC DNA]</scope>
    <source>
        <strain evidence="1 2">C7</strain>
    </source>
</reference>
<organism evidence="1 2">
    <name type="scientific">Ruminiclostridium papyrosolvens C7</name>
    <dbReference type="NCBI Taxonomy" id="1330534"/>
    <lineage>
        <taxon>Bacteria</taxon>
        <taxon>Bacillati</taxon>
        <taxon>Bacillota</taxon>
        <taxon>Clostridia</taxon>
        <taxon>Eubacteriales</taxon>
        <taxon>Oscillospiraceae</taxon>
        <taxon>Ruminiclostridium</taxon>
    </lineage>
</organism>
<dbReference type="InterPro" id="IPR045945">
    <property type="entry name" value="DUF6365"/>
</dbReference>
<evidence type="ECO:0008006" key="3">
    <source>
        <dbReference type="Google" id="ProtNLM"/>
    </source>
</evidence>
<evidence type="ECO:0000313" key="2">
    <source>
        <dbReference type="Proteomes" id="UP000016860"/>
    </source>
</evidence>
<protein>
    <recommendedName>
        <fullName evidence="3">Glycosyl transferase</fullName>
    </recommendedName>
</protein>
<dbReference type="RefSeq" id="WP_020816078.1">
    <property type="nucleotide sequence ID" value="NZ_ATAY01000063.1"/>
</dbReference>
<dbReference type="STRING" id="1330534.L323_13020"/>
<gene>
    <name evidence="1" type="ORF">L323_13020</name>
</gene>
<dbReference type="OrthoDB" id="1738498at2"/>
<comment type="caution">
    <text evidence="1">The sequence shown here is derived from an EMBL/GenBank/DDBJ whole genome shotgun (WGS) entry which is preliminary data.</text>
</comment>
<proteinExistence type="predicted"/>
<dbReference type="Proteomes" id="UP000016860">
    <property type="component" value="Unassembled WGS sequence"/>
</dbReference>
<sequence>MKKILFVTLGHLSAGEFTIAFEFCKRLPPNKFEICFLTSAKGQNYLEQNRIKHVVLKQTGANSMSEDKLVNKAITDRLMSEFRPDYVIASDVYTLWYSSTWSGVNMETFREYGVPFGSFDSYEFDSTNYVQDYYGGYRATLPDYIRQCDFVIRYCPINKLQPADKKVKFTYFYDRPEGMTKPERLEFESAFRPSGQEKVIFMANSDWENLNVNRLPALSNLLCWCPKMIMHYLAELDEKVTIIHVGPRSWEQESGNKKHIKYFHFNHINPQDFDKYLGASDLFLTTNIISSTLAKAVYASVPSIVLQNDKLVNFSRISEQLLKMPDWYQEMANDVKVAYPYRLFPFGWFNFLSSVLENNEYVDTFISTSIFQKGKTLNALRTYISDKDSRISLQHKQNMYINKILQLPSSADVIDSLENL</sequence>
<dbReference type="PATRIC" id="fig|1330534.3.peg.2581"/>
<accession>U4R1G1</accession>